<accession>A0A5N5ENX5</accession>
<dbReference type="CDD" id="cd00130">
    <property type="entry name" value="PAS"/>
    <property type="match status" value="1"/>
</dbReference>
<dbReference type="EC" id="2.7.13.3" evidence="3"/>
<dbReference type="InterPro" id="IPR013656">
    <property type="entry name" value="PAS_4"/>
</dbReference>
<keyword evidence="17" id="KW-1185">Reference proteome</keyword>
<dbReference type="InterPro" id="IPR029151">
    <property type="entry name" value="Sensor-like_sf"/>
</dbReference>
<organism evidence="16 17">
    <name type="scientific">Streptomyces arboris</name>
    <dbReference type="NCBI Taxonomy" id="2600619"/>
    <lineage>
        <taxon>Bacteria</taxon>
        <taxon>Bacillati</taxon>
        <taxon>Actinomycetota</taxon>
        <taxon>Actinomycetes</taxon>
        <taxon>Kitasatosporales</taxon>
        <taxon>Streptomycetaceae</taxon>
        <taxon>Streptomyces</taxon>
    </lineage>
</organism>
<dbReference type="SUPFAM" id="SSF55785">
    <property type="entry name" value="PYP-like sensor domain (PAS domain)"/>
    <property type="match status" value="1"/>
</dbReference>
<evidence type="ECO:0000256" key="14">
    <source>
        <dbReference type="SAM" id="Phobius"/>
    </source>
</evidence>
<evidence type="ECO:0000259" key="15">
    <source>
        <dbReference type="PROSITE" id="PS50109"/>
    </source>
</evidence>
<evidence type="ECO:0000256" key="4">
    <source>
        <dbReference type="ARBA" id="ARBA00022475"/>
    </source>
</evidence>
<dbReference type="Pfam" id="PF17203">
    <property type="entry name" value="sCache_3_2"/>
    <property type="match status" value="1"/>
</dbReference>
<name>A0A5N5ENX5_9ACTN</name>
<dbReference type="InterPro" id="IPR000014">
    <property type="entry name" value="PAS"/>
</dbReference>
<keyword evidence="4" id="KW-1003">Cell membrane</keyword>
<keyword evidence="11 14" id="KW-1133">Transmembrane helix</keyword>
<keyword evidence="13 14" id="KW-0472">Membrane</keyword>
<dbReference type="Proteomes" id="UP000326907">
    <property type="component" value="Unassembled WGS sequence"/>
</dbReference>
<keyword evidence="9 16" id="KW-0418">Kinase</keyword>
<dbReference type="SUPFAM" id="SSF55874">
    <property type="entry name" value="ATPase domain of HSP90 chaperone/DNA topoisomerase II/histidine kinase"/>
    <property type="match status" value="1"/>
</dbReference>
<dbReference type="PANTHER" id="PTHR45436">
    <property type="entry name" value="SENSOR HISTIDINE KINASE YKOH"/>
    <property type="match status" value="1"/>
</dbReference>
<evidence type="ECO:0000256" key="12">
    <source>
        <dbReference type="ARBA" id="ARBA00023012"/>
    </source>
</evidence>
<dbReference type="Gene3D" id="3.30.450.20">
    <property type="entry name" value="PAS domain"/>
    <property type="match status" value="2"/>
</dbReference>
<evidence type="ECO:0000256" key="3">
    <source>
        <dbReference type="ARBA" id="ARBA00012438"/>
    </source>
</evidence>
<dbReference type="GO" id="GO:0005886">
    <property type="term" value="C:plasma membrane"/>
    <property type="evidence" value="ECO:0007669"/>
    <property type="project" value="UniProtKB-SubCell"/>
</dbReference>
<keyword evidence="6" id="KW-0808">Transferase</keyword>
<gene>
    <name evidence="16" type="ORF">F5983_15545</name>
</gene>
<evidence type="ECO:0000313" key="17">
    <source>
        <dbReference type="Proteomes" id="UP000326907"/>
    </source>
</evidence>
<protein>
    <recommendedName>
        <fullName evidence="3">histidine kinase</fullName>
        <ecNumber evidence="3">2.7.13.3</ecNumber>
    </recommendedName>
</protein>
<evidence type="ECO:0000256" key="11">
    <source>
        <dbReference type="ARBA" id="ARBA00022989"/>
    </source>
</evidence>
<comment type="catalytic activity">
    <reaction evidence="1">
        <text>ATP + protein L-histidine = ADP + protein N-phospho-L-histidine.</text>
        <dbReference type="EC" id="2.7.13.3"/>
    </reaction>
</comment>
<evidence type="ECO:0000313" key="16">
    <source>
        <dbReference type="EMBL" id="KAB2591541.1"/>
    </source>
</evidence>
<evidence type="ECO:0000256" key="1">
    <source>
        <dbReference type="ARBA" id="ARBA00000085"/>
    </source>
</evidence>
<keyword evidence="8" id="KW-0547">Nucleotide-binding</keyword>
<dbReference type="Pfam" id="PF08448">
    <property type="entry name" value="PAS_4"/>
    <property type="match status" value="1"/>
</dbReference>
<dbReference type="AlphaFoldDB" id="A0A5N5ENX5"/>
<dbReference type="InterPro" id="IPR016120">
    <property type="entry name" value="Sig_transdc_His_kin_SpoOB"/>
</dbReference>
<dbReference type="GO" id="GO:0000155">
    <property type="term" value="F:phosphorelay sensor kinase activity"/>
    <property type="evidence" value="ECO:0007669"/>
    <property type="project" value="InterPro"/>
</dbReference>
<evidence type="ECO:0000256" key="2">
    <source>
        <dbReference type="ARBA" id="ARBA00004651"/>
    </source>
</evidence>
<feature type="transmembrane region" description="Helical" evidence="14">
    <location>
        <begin position="12"/>
        <end position="36"/>
    </location>
</feature>
<sequence>MRLPRTRPRSLAGQLFAMQVVLIAAVVAGCAVFAYVSGSAQAEQTATRQVRAAAVAVADSPSVREAIRTPDPSAVLQPYAEQVRRDTGIAFVTIMDTERRRWTHPDASLIGETFLGHTEEALRGETFTETYTGTLGPSIRVVTPVRDGDRIIGLVSAGITVDRVSSQVREQLGALALAAGGALALGGLGTYVINARLRRHTHGMNAAELSRLHDYHQATLHAVREGLLMLDGQRRIALINDAGRELLGIAPEAEALGRTVDELALPAPLTGALLASEARVDELHLTADRVVVVNTRPVVGGERRGTVVTLRDHTELQALTGELDSERGFTQALRSQAHEAANRLHTVVSLIELGRVEEAVEFATAELELAQVLTDRVVGAVEEPVLAALLLGKAAQANERGVELELAEDSLIDDGALPASLAQRDLVTILGNLIDNAVDAASEGDAVVAVPAQRTAAQGGAGRARVTVTALADDRELLLRVSDTGPGIGPEEADEVFRRGWSTHGAGRGLGLALVRQAAHRNGGSVELDRAPEGGARFTVRLPLGDRTADARAKEVTA</sequence>
<dbReference type="InterPro" id="IPR033463">
    <property type="entry name" value="sCache_3"/>
</dbReference>
<dbReference type="EMBL" id="VYUA01000012">
    <property type="protein sequence ID" value="KAB2591541.1"/>
    <property type="molecule type" value="Genomic_DNA"/>
</dbReference>
<dbReference type="SUPFAM" id="SSF103190">
    <property type="entry name" value="Sensory domain-like"/>
    <property type="match status" value="1"/>
</dbReference>
<proteinExistence type="predicted"/>
<feature type="domain" description="Histidine kinase" evidence="15">
    <location>
        <begin position="298"/>
        <end position="546"/>
    </location>
</feature>
<evidence type="ECO:0000256" key="8">
    <source>
        <dbReference type="ARBA" id="ARBA00022741"/>
    </source>
</evidence>
<evidence type="ECO:0000256" key="13">
    <source>
        <dbReference type="ARBA" id="ARBA00023136"/>
    </source>
</evidence>
<dbReference type="InterPro" id="IPR005467">
    <property type="entry name" value="His_kinase_dom"/>
</dbReference>
<dbReference type="InterPro" id="IPR004358">
    <property type="entry name" value="Sig_transdc_His_kin-like_C"/>
</dbReference>
<keyword evidence="5" id="KW-0597">Phosphoprotein</keyword>
<dbReference type="RefSeq" id="WP_151510848.1">
    <property type="nucleotide sequence ID" value="NZ_JBMVCA010000005.1"/>
</dbReference>
<evidence type="ECO:0000256" key="5">
    <source>
        <dbReference type="ARBA" id="ARBA00022553"/>
    </source>
</evidence>
<evidence type="ECO:0000256" key="6">
    <source>
        <dbReference type="ARBA" id="ARBA00022679"/>
    </source>
</evidence>
<dbReference type="PANTHER" id="PTHR45436:SF5">
    <property type="entry name" value="SENSOR HISTIDINE KINASE TRCS"/>
    <property type="match status" value="1"/>
</dbReference>
<evidence type="ECO:0000256" key="10">
    <source>
        <dbReference type="ARBA" id="ARBA00022840"/>
    </source>
</evidence>
<dbReference type="InterPro" id="IPR035965">
    <property type="entry name" value="PAS-like_dom_sf"/>
</dbReference>
<dbReference type="InterPro" id="IPR003594">
    <property type="entry name" value="HATPase_dom"/>
</dbReference>
<dbReference type="SMART" id="SM00387">
    <property type="entry name" value="HATPase_c"/>
    <property type="match status" value="1"/>
</dbReference>
<dbReference type="PRINTS" id="PR00344">
    <property type="entry name" value="BCTRLSENSOR"/>
</dbReference>
<dbReference type="InterPro" id="IPR036890">
    <property type="entry name" value="HATPase_C_sf"/>
</dbReference>
<reference evidence="16 17" key="1">
    <citation type="submission" date="2019-09" db="EMBL/GenBank/DDBJ databases">
        <authorList>
            <person name="Liu P."/>
        </authorList>
    </citation>
    <scope>NUCLEOTIDE SEQUENCE [LARGE SCALE GENOMIC DNA]</scope>
    <source>
        <strain evidence="16 17">TRM68085</strain>
    </source>
</reference>
<dbReference type="SMART" id="SM00091">
    <property type="entry name" value="PAS"/>
    <property type="match status" value="1"/>
</dbReference>
<dbReference type="SUPFAM" id="SSF55890">
    <property type="entry name" value="Sporulation response regulatory protein Spo0B"/>
    <property type="match status" value="1"/>
</dbReference>
<keyword evidence="7 14" id="KW-0812">Transmembrane</keyword>
<feature type="transmembrane region" description="Helical" evidence="14">
    <location>
        <begin position="172"/>
        <end position="194"/>
    </location>
</feature>
<comment type="caution">
    <text evidence="16">The sequence shown here is derived from an EMBL/GenBank/DDBJ whole genome shotgun (WGS) entry which is preliminary data.</text>
</comment>
<dbReference type="GO" id="GO:0005524">
    <property type="term" value="F:ATP binding"/>
    <property type="evidence" value="ECO:0007669"/>
    <property type="project" value="UniProtKB-KW"/>
</dbReference>
<dbReference type="PROSITE" id="PS50109">
    <property type="entry name" value="HIS_KIN"/>
    <property type="match status" value="1"/>
</dbReference>
<keyword evidence="10" id="KW-0067">ATP-binding</keyword>
<evidence type="ECO:0000256" key="9">
    <source>
        <dbReference type="ARBA" id="ARBA00022777"/>
    </source>
</evidence>
<dbReference type="Pfam" id="PF02518">
    <property type="entry name" value="HATPase_c"/>
    <property type="match status" value="1"/>
</dbReference>
<comment type="subcellular location">
    <subcellularLocation>
        <location evidence="2">Cell membrane</location>
        <topology evidence="2">Multi-pass membrane protein</topology>
    </subcellularLocation>
</comment>
<dbReference type="PROSITE" id="PS51257">
    <property type="entry name" value="PROKAR_LIPOPROTEIN"/>
    <property type="match status" value="1"/>
</dbReference>
<dbReference type="Gene3D" id="3.30.565.10">
    <property type="entry name" value="Histidine kinase-like ATPase, C-terminal domain"/>
    <property type="match status" value="1"/>
</dbReference>
<dbReference type="InterPro" id="IPR050428">
    <property type="entry name" value="TCS_sensor_his_kinase"/>
</dbReference>
<evidence type="ECO:0000256" key="7">
    <source>
        <dbReference type="ARBA" id="ARBA00022692"/>
    </source>
</evidence>
<keyword evidence="12" id="KW-0902">Two-component regulatory system</keyword>